<organism evidence="1 2">
    <name type="scientific">Heracleum sosnowskyi</name>
    <dbReference type="NCBI Taxonomy" id="360622"/>
    <lineage>
        <taxon>Eukaryota</taxon>
        <taxon>Viridiplantae</taxon>
        <taxon>Streptophyta</taxon>
        <taxon>Embryophyta</taxon>
        <taxon>Tracheophyta</taxon>
        <taxon>Spermatophyta</taxon>
        <taxon>Magnoliopsida</taxon>
        <taxon>eudicotyledons</taxon>
        <taxon>Gunneridae</taxon>
        <taxon>Pentapetalae</taxon>
        <taxon>asterids</taxon>
        <taxon>campanulids</taxon>
        <taxon>Apiales</taxon>
        <taxon>Apiaceae</taxon>
        <taxon>Apioideae</taxon>
        <taxon>apioid superclade</taxon>
        <taxon>Tordylieae</taxon>
        <taxon>Tordyliinae</taxon>
        <taxon>Heracleum</taxon>
    </lineage>
</organism>
<name>A0AAD8IU02_9APIA</name>
<dbReference type="GO" id="GO:0017148">
    <property type="term" value="P:negative regulation of translation"/>
    <property type="evidence" value="ECO:0007669"/>
    <property type="project" value="InterPro"/>
</dbReference>
<dbReference type="Proteomes" id="UP001237642">
    <property type="component" value="Unassembled WGS sequence"/>
</dbReference>
<reference evidence="1" key="2">
    <citation type="submission" date="2023-05" db="EMBL/GenBank/DDBJ databases">
        <authorList>
            <person name="Schelkunov M.I."/>
        </authorList>
    </citation>
    <scope>NUCLEOTIDE SEQUENCE</scope>
    <source>
        <strain evidence="1">Hsosn_3</strain>
        <tissue evidence="1">Leaf</tissue>
    </source>
</reference>
<dbReference type="SUPFAM" id="SSF56371">
    <property type="entry name" value="Ribosome inactivating proteins (RIP)"/>
    <property type="match status" value="1"/>
</dbReference>
<proteinExistence type="predicted"/>
<dbReference type="PANTHER" id="PTHR45523">
    <property type="entry name" value="TETRATRICOPEPTIDE REPEAT (TPR)-CONTAINING PROTEIN-RELATED"/>
    <property type="match status" value="1"/>
</dbReference>
<dbReference type="AlphaFoldDB" id="A0AAD8IU02"/>
<evidence type="ECO:0000313" key="2">
    <source>
        <dbReference type="Proteomes" id="UP001237642"/>
    </source>
</evidence>
<accession>A0AAD8IU02</accession>
<dbReference type="InterPro" id="IPR036041">
    <property type="entry name" value="Ribosome-inact_prot_sf"/>
</dbReference>
<reference evidence="1" key="1">
    <citation type="submission" date="2023-02" db="EMBL/GenBank/DDBJ databases">
        <title>Genome of toxic invasive species Heracleum sosnowskyi carries increased number of genes despite the absence of recent whole-genome duplications.</title>
        <authorList>
            <person name="Schelkunov M."/>
            <person name="Shtratnikova V."/>
            <person name="Makarenko M."/>
            <person name="Klepikova A."/>
            <person name="Omelchenko D."/>
            <person name="Novikova G."/>
            <person name="Obukhova E."/>
            <person name="Bogdanov V."/>
            <person name="Penin A."/>
            <person name="Logacheva M."/>
        </authorList>
    </citation>
    <scope>NUCLEOTIDE SEQUENCE</scope>
    <source>
        <strain evidence="1">Hsosn_3</strain>
        <tissue evidence="1">Leaf</tissue>
    </source>
</reference>
<gene>
    <name evidence="1" type="ORF">POM88_019341</name>
</gene>
<comment type="caution">
    <text evidence="1">The sequence shown here is derived from an EMBL/GenBank/DDBJ whole genome shotgun (WGS) entry which is preliminary data.</text>
</comment>
<sequence length="199" mass="22657">MSGAANGKRHEIYICKEELVIAFKTLFNHTNGEQNTSVPKALLYIVQVFLECVRINLQRTIIMVSFDKGLYLDEMIIRYQHGVSAASLFHRLDRDHSDQTRFFQFIVDMIKLKLMEVNDIYGRSQNYFRCSSMAGKHIFEVPPTNVGGITSCIGGCARGIDSQKALESFSTLIIKFRDEEKASWLRGLICATYRASVQT</sequence>
<evidence type="ECO:0000313" key="1">
    <source>
        <dbReference type="EMBL" id="KAK1391163.1"/>
    </source>
</evidence>
<protein>
    <submittedName>
        <fullName evidence="1">Uncharacterized protein</fullName>
    </submittedName>
</protein>
<dbReference type="EMBL" id="JAUIZM010000004">
    <property type="protein sequence ID" value="KAK1391163.1"/>
    <property type="molecule type" value="Genomic_DNA"/>
</dbReference>
<dbReference type="PANTHER" id="PTHR45523:SF2">
    <property type="entry name" value="OS02G0470600 PROTEIN"/>
    <property type="match status" value="1"/>
</dbReference>
<dbReference type="GO" id="GO:0030598">
    <property type="term" value="F:rRNA N-glycosylase activity"/>
    <property type="evidence" value="ECO:0007669"/>
    <property type="project" value="InterPro"/>
</dbReference>
<keyword evidence="2" id="KW-1185">Reference proteome</keyword>